<keyword evidence="3 5" id="KW-1133">Transmembrane helix</keyword>
<dbReference type="PANTHER" id="PTHR43701:SF2">
    <property type="entry name" value="MEMBRANE TRANSPORTER PROTEIN YJNA-RELATED"/>
    <property type="match status" value="1"/>
</dbReference>
<dbReference type="GO" id="GO:0005886">
    <property type="term" value="C:plasma membrane"/>
    <property type="evidence" value="ECO:0007669"/>
    <property type="project" value="UniProtKB-SubCell"/>
</dbReference>
<dbReference type="PANTHER" id="PTHR43701">
    <property type="entry name" value="MEMBRANE TRANSPORTER PROTEIN MJ0441-RELATED"/>
    <property type="match status" value="1"/>
</dbReference>
<comment type="subcellular location">
    <subcellularLocation>
        <location evidence="5">Cell membrane</location>
        <topology evidence="5">Multi-pass membrane protein</topology>
    </subcellularLocation>
    <subcellularLocation>
        <location evidence="1">Membrane</location>
        <topology evidence="1">Multi-pass membrane protein</topology>
    </subcellularLocation>
</comment>
<dbReference type="Proteomes" id="UP000019140">
    <property type="component" value="Unassembled WGS sequence"/>
</dbReference>
<keyword evidence="4 5" id="KW-0472">Membrane</keyword>
<comment type="caution">
    <text evidence="6">The sequence shown here is derived from an EMBL/GenBank/DDBJ whole genome shotgun (WGS) entry which is preliminary data.</text>
</comment>
<feature type="transmembrane region" description="Helical" evidence="5">
    <location>
        <begin position="159"/>
        <end position="187"/>
    </location>
</feature>
<feature type="transmembrane region" description="Helical" evidence="5">
    <location>
        <begin position="119"/>
        <end position="138"/>
    </location>
</feature>
<organism evidence="6 7">
    <name type="scientific">Candidatus Entotheonella gemina</name>
    <dbReference type="NCBI Taxonomy" id="1429439"/>
    <lineage>
        <taxon>Bacteria</taxon>
        <taxon>Pseudomonadati</taxon>
        <taxon>Nitrospinota/Tectimicrobiota group</taxon>
        <taxon>Candidatus Tectimicrobiota</taxon>
        <taxon>Candidatus Entotheonellia</taxon>
        <taxon>Candidatus Entotheonellales</taxon>
        <taxon>Candidatus Entotheonellaceae</taxon>
        <taxon>Candidatus Entotheonella</taxon>
    </lineage>
</organism>
<feature type="transmembrane region" description="Helical" evidence="5">
    <location>
        <begin position="87"/>
        <end position="107"/>
    </location>
</feature>
<keyword evidence="7" id="KW-1185">Reference proteome</keyword>
<dbReference type="InterPro" id="IPR002781">
    <property type="entry name" value="TM_pro_TauE-like"/>
</dbReference>
<protein>
    <recommendedName>
        <fullName evidence="5">Probable membrane transporter protein</fullName>
    </recommendedName>
</protein>
<reference evidence="6 7" key="1">
    <citation type="journal article" date="2014" name="Nature">
        <title>An environmental bacterial taxon with a large and distinct metabolic repertoire.</title>
        <authorList>
            <person name="Wilson M.C."/>
            <person name="Mori T."/>
            <person name="Ruckert C."/>
            <person name="Uria A.R."/>
            <person name="Helf M.J."/>
            <person name="Takada K."/>
            <person name="Gernert C."/>
            <person name="Steffens U.A."/>
            <person name="Heycke N."/>
            <person name="Schmitt S."/>
            <person name="Rinke C."/>
            <person name="Helfrich E.J."/>
            <person name="Brachmann A.O."/>
            <person name="Gurgui C."/>
            <person name="Wakimoto T."/>
            <person name="Kracht M."/>
            <person name="Crusemann M."/>
            <person name="Hentschel U."/>
            <person name="Abe I."/>
            <person name="Matsunaga S."/>
            <person name="Kalinowski J."/>
            <person name="Takeyama H."/>
            <person name="Piel J."/>
        </authorList>
    </citation>
    <scope>NUCLEOTIDE SEQUENCE [LARGE SCALE GENOMIC DNA]</scope>
    <source>
        <strain evidence="7">TSY2</strain>
    </source>
</reference>
<name>W4L2V4_9BACT</name>
<dbReference type="Pfam" id="PF01925">
    <property type="entry name" value="TauE"/>
    <property type="match status" value="1"/>
</dbReference>
<gene>
    <name evidence="6" type="ORF">ETSY2_53695</name>
</gene>
<dbReference type="InterPro" id="IPR051598">
    <property type="entry name" value="TSUP/Inactive_protease-like"/>
</dbReference>
<evidence type="ECO:0000256" key="5">
    <source>
        <dbReference type="RuleBase" id="RU363041"/>
    </source>
</evidence>
<accession>W4L2V4</accession>
<evidence type="ECO:0000256" key="1">
    <source>
        <dbReference type="ARBA" id="ARBA00004141"/>
    </source>
</evidence>
<proteinExistence type="inferred from homology"/>
<sequence length="260" mass="26943">IFRTHQLDGNQGDNVMIDPILIGLGLFIGTLVGLTGVGGGALLTPLLILFAGVKPMTAVGTDLAFAAITKGVGAFQHMRHGKPDLRLVYRLLLGSIPGAILGAWLMSALEGINTVNIDAVFTRILGFVLIISAVASLLRVFNINWIKDNHMEVGTIGTAVIGGVVGIMVGCTSIGAGSLLMAMISIFFRRLPIAQAVGVDVAHGAMLAMVAAMAHGAAGRIEVPMVMNLLVGSLPGVLAGSWLCNHLPGRPLRVGIATML</sequence>
<evidence type="ECO:0000256" key="2">
    <source>
        <dbReference type="ARBA" id="ARBA00022692"/>
    </source>
</evidence>
<keyword evidence="5" id="KW-1003">Cell membrane</keyword>
<evidence type="ECO:0000256" key="3">
    <source>
        <dbReference type="ARBA" id="ARBA00022989"/>
    </source>
</evidence>
<dbReference type="AlphaFoldDB" id="W4L2V4"/>
<feature type="non-terminal residue" evidence="6">
    <location>
        <position position="1"/>
    </location>
</feature>
<dbReference type="HOGENOM" id="CLU_1067486_0_0_7"/>
<keyword evidence="2 5" id="KW-0812">Transmembrane</keyword>
<dbReference type="EMBL" id="AZHX01002949">
    <property type="protein sequence ID" value="ETW92347.1"/>
    <property type="molecule type" value="Genomic_DNA"/>
</dbReference>
<evidence type="ECO:0000313" key="7">
    <source>
        <dbReference type="Proteomes" id="UP000019140"/>
    </source>
</evidence>
<evidence type="ECO:0000313" key="6">
    <source>
        <dbReference type="EMBL" id="ETW92347.1"/>
    </source>
</evidence>
<feature type="transmembrane region" description="Helical" evidence="5">
    <location>
        <begin position="20"/>
        <end position="50"/>
    </location>
</feature>
<feature type="transmembrane region" description="Helical" evidence="5">
    <location>
        <begin position="193"/>
        <end position="214"/>
    </location>
</feature>
<feature type="non-terminal residue" evidence="6">
    <location>
        <position position="260"/>
    </location>
</feature>
<comment type="similarity">
    <text evidence="5">Belongs to the 4-toluene sulfonate uptake permease (TSUP) (TC 2.A.102) family.</text>
</comment>
<evidence type="ECO:0000256" key="4">
    <source>
        <dbReference type="ARBA" id="ARBA00023136"/>
    </source>
</evidence>